<keyword evidence="8" id="KW-1185">Reference proteome</keyword>
<dbReference type="NCBIfam" id="TIGR00277">
    <property type="entry name" value="HDIG"/>
    <property type="match status" value="1"/>
</dbReference>
<dbReference type="CDD" id="cd00077">
    <property type="entry name" value="HDc"/>
    <property type="match status" value="1"/>
</dbReference>
<evidence type="ECO:0000313" key="7">
    <source>
        <dbReference type="EMBL" id="MBM7557389.1"/>
    </source>
</evidence>
<dbReference type="InterPro" id="IPR000700">
    <property type="entry name" value="PAS-assoc_C"/>
</dbReference>
<evidence type="ECO:0000256" key="1">
    <source>
        <dbReference type="SAM" id="Coils"/>
    </source>
</evidence>
<dbReference type="InterPro" id="IPR035965">
    <property type="entry name" value="PAS-like_dom_sf"/>
</dbReference>
<dbReference type="PROSITE" id="PS50112">
    <property type="entry name" value="PAS"/>
    <property type="match status" value="1"/>
</dbReference>
<dbReference type="Gene3D" id="1.10.3210.10">
    <property type="entry name" value="Hypothetical protein af1432"/>
    <property type="match status" value="1"/>
</dbReference>
<feature type="domain" description="HD-GYP" evidence="6">
    <location>
        <begin position="718"/>
        <end position="907"/>
    </location>
</feature>
<dbReference type="Gene3D" id="3.30.450.20">
    <property type="entry name" value="PAS domain"/>
    <property type="match status" value="1"/>
</dbReference>
<keyword evidence="2" id="KW-1133">Transmembrane helix</keyword>
<feature type="transmembrane region" description="Helical" evidence="2">
    <location>
        <begin position="287"/>
        <end position="306"/>
    </location>
</feature>
<dbReference type="InterPro" id="IPR000014">
    <property type="entry name" value="PAS"/>
</dbReference>
<feature type="domain" description="HD" evidence="5">
    <location>
        <begin position="740"/>
        <end position="862"/>
    </location>
</feature>
<dbReference type="PROSITE" id="PS50113">
    <property type="entry name" value="PAC"/>
    <property type="match status" value="1"/>
</dbReference>
<proteinExistence type="predicted"/>
<keyword evidence="1" id="KW-0175">Coiled coil</keyword>
<dbReference type="Pfam" id="PF08448">
    <property type="entry name" value="PAS_4"/>
    <property type="match status" value="1"/>
</dbReference>
<dbReference type="PROSITE" id="PS51832">
    <property type="entry name" value="HD_GYP"/>
    <property type="match status" value="1"/>
</dbReference>
<accession>A0A938XV23</accession>
<feature type="domain" description="PAS" evidence="3">
    <location>
        <begin position="387"/>
        <end position="431"/>
    </location>
</feature>
<evidence type="ECO:0000259" key="6">
    <source>
        <dbReference type="PROSITE" id="PS51832"/>
    </source>
</evidence>
<keyword evidence="2" id="KW-0812">Transmembrane</keyword>
<dbReference type="Pfam" id="PF13487">
    <property type="entry name" value="HD_5"/>
    <property type="match status" value="1"/>
</dbReference>
<sequence length="907" mass="105438">MGKISLEKVFNQQLKRTLIVVIIILILILASILAIVYKYIYNSERQQARTSIDYFFKNTAHVLKRTERDYNQQLKKSLVNFTKDYTTSKDQAYLNQKMNDIKSEIYQLNEGHKLQVKDVNYYFINRQGLIFATDYKPDRGLDLSQAEEFWSQLKNLETGEVLLLPFDDETLTSRLRLYAYVKLPDGNYFEIGILFKNLQKILLQEIKEINQNPNFKLHLFTYEFDPLFNEDQKLSKEEKELLKQSEREKELITKAESLFVEKYYQAWSSKYGNLYGVVSINHSSLNVIFNLILLLFVVIIIAIYLAHQKINQKIEEILVPIQKISQDMNNFYKTQETNLNIDDTGITEVDDIIDNYINMANEIGASYEQLEAYSEELEHKNKELEKNKKRVRKIIDLSPNHIFIKDRQGEYKLVNQTHAQFFGKSVEDFQGLTEQELYQLDENKIDEFLKNDRQVIDDRNNQVFEGHVIDDEGNKIIFETTKIPFVEGDETYVLAIARDITEQRAAKNRIKEQKEELEASYQQLEAYNKEILELNQNLETSYQERDALVKKLEKLIDLTAELSRETLSDSQEFLSQLLHSAFEIIDEADYGSVYSFGEQHIEYVDAIGHDLEALQSLDIENEVFSSNPTEPQVIKNITNRTEDRLDEQVQEVFLDATRPIKETIVFALVVDGEKRAGFSLDIAQESEAEFSQQSVQIIEAFNSLAISFYIMQNYNSMRSDFQSQIVSSLINLLEVHDQYTKGHSENVARLGTKVAFELGLSIEEINDVYWAGLLHDIGKTVVPKEILNKPGRLTEAEYEKIKKHPVWGYKALKDSEQLEDIAEYIYHHHERPNSQGYPEGLSEVETPLISKILSVVDAWDAMRSTRSYREPLSKEKALSEIINNRGTQFSPQVVDAFLKIIKENNIS</sequence>
<dbReference type="SUPFAM" id="SSF55785">
    <property type="entry name" value="PYP-like sensor domain (PAS domain)"/>
    <property type="match status" value="1"/>
</dbReference>
<dbReference type="InterPro" id="IPR003607">
    <property type="entry name" value="HD/PDEase_dom"/>
</dbReference>
<gene>
    <name evidence="7" type="ORF">JOC47_002255</name>
</gene>
<dbReference type="PROSITE" id="PS51831">
    <property type="entry name" value="HD"/>
    <property type="match status" value="1"/>
</dbReference>
<feature type="transmembrane region" description="Helical" evidence="2">
    <location>
        <begin position="18"/>
        <end position="40"/>
    </location>
</feature>
<comment type="caution">
    <text evidence="7">The sequence shown here is derived from an EMBL/GenBank/DDBJ whole genome shotgun (WGS) entry which is preliminary data.</text>
</comment>
<dbReference type="NCBIfam" id="TIGR00229">
    <property type="entry name" value="sensory_box"/>
    <property type="match status" value="1"/>
</dbReference>
<dbReference type="PANTHER" id="PTHR43155">
    <property type="entry name" value="CYCLIC DI-GMP PHOSPHODIESTERASE PA4108-RELATED"/>
    <property type="match status" value="1"/>
</dbReference>
<dbReference type="InterPro" id="IPR037522">
    <property type="entry name" value="HD_GYP_dom"/>
</dbReference>
<dbReference type="EMBL" id="JAFBDQ010000012">
    <property type="protein sequence ID" value="MBM7557389.1"/>
    <property type="molecule type" value="Genomic_DNA"/>
</dbReference>
<dbReference type="SMART" id="SM00471">
    <property type="entry name" value="HDc"/>
    <property type="match status" value="1"/>
</dbReference>
<evidence type="ECO:0000259" key="3">
    <source>
        <dbReference type="PROSITE" id="PS50112"/>
    </source>
</evidence>
<reference evidence="7" key="1">
    <citation type="submission" date="2021-01" db="EMBL/GenBank/DDBJ databases">
        <title>Genomic Encyclopedia of Type Strains, Phase IV (KMG-IV): sequencing the most valuable type-strain genomes for metagenomic binning, comparative biology and taxonomic classification.</title>
        <authorList>
            <person name="Goeker M."/>
        </authorList>
    </citation>
    <scope>NUCLEOTIDE SEQUENCE</scope>
    <source>
        <strain evidence="7">DSM 23230</strain>
    </source>
</reference>
<feature type="domain" description="PAC" evidence="4">
    <location>
        <begin position="462"/>
        <end position="512"/>
    </location>
</feature>
<feature type="coiled-coil region" evidence="1">
    <location>
        <begin position="496"/>
        <end position="565"/>
    </location>
</feature>
<dbReference type="InterPro" id="IPR013656">
    <property type="entry name" value="PAS_4"/>
</dbReference>
<evidence type="ECO:0000256" key="2">
    <source>
        <dbReference type="SAM" id="Phobius"/>
    </source>
</evidence>
<protein>
    <submittedName>
        <fullName evidence="7">PAS domain S-box-containing protein/putative nucleotidyltransferase with HDIG domain</fullName>
    </submittedName>
</protein>
<dbReference type="InterPro" id="IPR006674">
    <property type="entry name" value="HD_domain"/>
</dbReference>
<evidence type="ECO:0000259" key="4">
    <source>
        <dbReference type="PROSITE" id="PS50113"/>
    </source>
</evidence>
<keyword evidence="2" id="KW-0472">Membrane</keyword>
<dbReference type="InterPro" id="IPR006675">
    <property type="entry name" value="HDIG_dom"/>
</dbReference>
<evidence type="ECO:0000313" key="8">
    <source>
        <dbReference type="Proteomes" id="UP000774000"/>
    </source>
</evidence>
<name>A0A938XV23_9FIRM</name>
<organism evidence="7 8">
    <name type="scientific">Halanaerobacter jeridensis</name>
    <dbReference type="NCBI Taxonomy" id="706427"/>
    <lineage>
        <taxon>Bacteria</taxon>
        <taxon>Bacillati</taxon>
        <taxon>Bacillota</taxon>
        <taxon>Clostridia</taxon>
        <taxon>Halanaerobiales</taxon>
        <taxon>Halobacteroidaceae</taxon>
        <taxon>Halanaerobacter</taxon>
    </lineage>
</organism>
<feature type="coiled-coil region" evidence="1">
    <location>
        <begin position="367"/>
        <end position="394"/>
    </location>
</feature>
<evidence type="ECO:0000259" key="5">
    <source>
        <dbReference type="PROSITE" id="PS51831"/>
    </source>
</evidence>
<dbReference type="RefSeq" id="WP_204702145.1">
    <property type="nucleotide sequence ID" value="NZ_JAFBDQ010000012.1"/>
</dbReference>
<dbReference type="Proteomes" id="UP000774000">
    <property type="component" value="Unassembled WGS sequence"/>
</dbReference>
<dbReference type="SUPFAM" id="SSF109604">
    <property type="entry name" value="HD-domain/PDEase-like"/>
    <property type="match status" value="1"/>
</dbReference>
<dbReference type="AlphaFoldDB" id="A0A938XV23"/>